<dbReference type="AlphaFoldDB" id="A0A9P9WLQ0"/>
<feature type="region of interest" description="Disordered" evidence="1">
    <location>
        <begin position="1"/>
        <end position="77"/>
    </location>
</feature>
<sequence>MNGTSGDGKGKGKDFKRLNGPPHGSASAAGFASSQAPKGKENVHIDGSVDVQEQAPAQASSSGRGRKRRGGKGRKKH</sequence>
<name>A0A9P9WLQ0_9PEZI</name>
<evidence type="ECO:0000313" key="3">
    <source>
        <dbReference type="Proteomes" id="UP000829685"/>
    </source>
</evidence>
<accession>A0A9P9WLQ0</accession>
<evidence type="ECO:0000256" key="1">
    <source>
        <dbReference type="SAM" id="MobiDB-lite"/>
    </source>
</evidence>
<feature type="compositionally biased region" description="Basic residues" evidence="1">
    <location>
        <begin position="64"/>
        <end position="77"/>
    </location>
</feature>
<feature type="compositionally biased region" description="Basic and acidic residues" evidence="1">
    <location>
        <begin position="8"/>
        <end position="17"/>
    </location>
</feature>
<protein>
    <submittedName>
        <fullName evidence="2">Uncharacterized protein</fullName>
    </submittedName>
</protein>
<organism evidence="2 3">
    <name type="scientific">Neoarthrinium moseri</name>
    <dbReference type="NCBI Taxonomy" id="1658444"/>
    <lineage>
        <taxon>Eukaryota</taxon>
        <taxon>Fungi</taxon>
        <taxon>Dikarya</taxon>
        <taxon>Ascomycota</taxon>
        <taxon>Pezizomycotina</taxon>
        <taxon>Sordariomycetes</taxon>
        <taxon>Xylariomycetidae</taxon>
        <taxon>Amphisphaeriales</taxon>
        <taxon>Apiosporaceae</taxon>
        <taxon>Neoarthrinium</taxon>
    </lineage>
</organism>
<evidence type="ECO:0000313" key="2">
    <source>
        <dbReference type="EMBL" id="KAI1869594.1"/>
    </source>
</evidence>
<comment type="caution">
    <text evidence="2">The sequence shown here is derived from an EMBL/GenBank/DDBJ whole genome shotgun (WGS) entry which is preliminary data.</text>
</comment>
<proteinExistence type="predicted"/>
<dbReference type="Proteomes" id="UP000829685">
    <property type="component" value="Unassembled WGS sequence"/>
</dbReference>
<keyword evidence="3" id="KW-1185">Reference proteome</keyword>
<reference evidence="2" key="1">
    <citation type="submission" date="2021-03" db="EMBL/GenBank/DDBJ databases">
        <title>Revisited historic fungal species revealed as producer of novel bioactive compounds through whole genome sequencing and comparative genomics.</title>
        <authorList>
            <person name="Vignolle G.A."/>
            <person name="Hochenegger N."/>
            <person name="Mach R.L."/>
            <person name="Mach-Aigner A.R."/>
            <person name="Javad Rahimi M."/>
            <person name="Salim K.A."/>
            <person name="Chan C.M."/>
            <person name="Lim L.B.L."/>
            <person name="Cai F."/>
            <person name="Druzhinina I.S."/>
            <person name="U'Ren J.M."/>
            <person name="Derntl C."/>
        </authorList>
    </citation>
    <scope>NUCLEOTIDE SEQUENCE</scope>
    <source>
        <strain evidence="2">TUCIM 5799</strain>
    </source>
</reference>
<gene>
    <name evidence="2" type="ORF">JX265_006684</name>
</gene>
<dbReference type="EMBL" id="JAFIMR010000015">
    <property type="protein sequence ID" value="KAI1869594.1"/>
    <property type="molecule type" value="Genomic_DNA"/>
</dbReference>
<feature type="compositionally biased region" description="Low complexity" evidence="1">
    <location>
        <begin position="20"/>
        <end position="37"/>
    </location>
</feature>